<evidence type="ECO:0000259" key="8">
    <source>
        <dbReference type="PROSITE" id="PS50928"/>
    </source>
</evidence>
<keyword evidence="2 7" id="KW-0813">Transport</keyword>
<feature type="transmembrane region" description="Helical" evidence="7">
    <location>
        <begin position="129"/>
        <end position="148"/>
    </location>
</feature>
<accession>D3F6Y7</accession>
<name>D3F6Y7_CONWI</name>
<keyword evidence="3" id="KW-1003">Cell membrane</keyword>
<evidence type="ECO:0000256" key="7">
    <source>
        <dbReference type="RuleBase" id="RU363032"/>
    </source>
</evidence>
<dbReference type="Pfam" id="PF00528">
    <property type="entry name" value="BPD_transp_1"/>
    <property type="match status" value="1"/>
</dbReference>
<organism evidence="9 10">
    <name type="scientific">Conexibacter woesei (strain DSM 14684 / CCUG 47730 / CIP 108061 / JCM 11494 / NBRC 100937 / ID131577)</name>
    <dbReference type="NCBI Taxonomy" id="469383"/>
    <lineage>
        <taxon>Bacteria</taxon>
        <taxon>Bacillati</taxon>
        <taxon>Actinomycetota</taxon>
        <taxon>Thermoleophilia</taxon>
        <taxon>Solirubrobacterales</taxon>
        <taxon>Conexibacteraceae</taxon>
        <taxon>Conexibacter</taxon>
    </lineage>
</organism>
<dbReference type="PROSITE" id="PS50928">
    <property type="entry name" value="ABC_TM1"/>
    <property type="match status" value="1"/>
</dbReference>
<sequence length="291" mass="30507" precursor="true">MSATALSPAAVATAPRRRGAVLRALLRRPVAAASIVVIVLFVLFALAAPLLGDPSEQDFAAINQAPGGAYLLGADELGRDVLTRLAYGGRVSLLVGLGSTLLAFLFAVPLGLLAGYWRGWRDVVISRAVDVLLAFPYVIVAIALGAILGPSAPTIILALAIAQLPWIVRIVRGEVLSLREREFVAAAIVDGTRDSTIMLRYLLPNLAGVLVVQATLMIPLAIIGEALLSFLGVGVKPPTPTWGTMLSGAQPFVEQAPWLAIVPGATIAIVTFAFNLLGDSLLAELDPQGRR</sequence>
<dbReference type="InterPro" id="IPR050366">
    <property type="entry name" value="BP-dependent_transpt_permease"/>
</dbReference>
<keyword evidence="4 7" id="KW-0812">Transmembrane</keyword>
<dbReference type="GO" id="GO:0005886">
    <property type="term" value="C:plasma membrane"/>
    <property type="evidence" value="ECO:0007669"/>
    <property type="project" value="UniProtKB-SubCell"/>
</dbReference>
<keyword evidence="10" id="KW-1185">Reference proteome</keyword>
<dbReference type="Gene3D" id="1.10.3720.10">
    <property type="entry name" value="MetI-like"/>
    <property type="match status" value="1"/>
</dbReference>
<feature type="transmembrane region" description="Helical" evidence="7">
    <location>
        <begin position="30"/>
        <end position="51"/>
    </location>
</feature>
<evidence type="ECO:0000256" key="4">
    <source>
        <dbReference type="ARBA" id="ARBA00022692"/>
    </source>
</evidence>
<dbReference type="GO" id="GO:0055085">
    <property type="term" value="P:transmembrane transport"/>
    <property type="evidence" value="ECO:0007669"/>
    <property type="project" value="InterPro"/>
</dbReference>
<evidence type="ECO:0000256" key="3">
    <source>
        <dbReference type="ARBA" id="ARBA00022475"/>
    </source>
</evidence>
<proteinExistence type="inferred from homology"/>
<dbReference type="EMBL" id="CP001854">
    <property type="protein sequence ID" value="ADB52785.1"/>
    <property type="molecule type" value="Genomic_DNA"/>
</dbReference>
<dbReference type="InterPro" id="IPR035906">
    <property type="entry name" value="MetI-like_sf"/>
</dbReference>
<dbReference type="CDD" id="cd06261">
    <property type="entry name" value="TM_PBP2"/>
    <property type="match status" value="1"/>
</dbReference>
<evidence type="ECO:0000256" key="1">
    <source>
        <dbReference type="ARBA" id="ARBA00004651"/>
    </source>
</evidence>
<dbReference type="RefSeq" id="WP_012935836.1">
    <property type="nucleotide sequence ID" value="NC_013739.1"/>
</dbReference>
<dbReference type="AlphaFoldDB" id="D3F6Y7"/>
<evidence type="ECO:0000313" key="9">
    <source>
        <dbReference type="EMBL" id="ADB52785.1"/>
    </source>
</evidence>
<dbReference type="InterPro" id="IPR000515">
    <property type="entry name" value="MetI-like"/>
</dbReference>
<dbReference type="InterPro" id="IPR025966">
    <property type="entry name" value="OppC_N"/>
</dbReference>
<dbReference type="KEGG" id="cwo:Cwoe_4371"/>
<reference evidence="10" key="2">
    <citation type="submission" date="2010-01" db="EMBL/GenBank/DDBJ databases">
        <title>The complete genome of Conexibacter woesei DSM 14684.</title>
        <authorList>
            <consortium name="US DOE Joint Genome Institute (JGI-PGF)"/>
            <person name="Lucas S."/>
            <person name="Copeland A."/>
            <person name="Lapidus A."/>
            <person name="Glavina del Rio T."/>
            <person name="Dalin E."/>
            <person name="Tice H."/>
            <person name="Bruce D."/>
            <person name="Goodwin L."/>
            <person name="Pitluck S."/>
            <person name="Kyrpides N."/>
            <person name="Mavromatis K."/>
            <person name="Ivanova N."/>
            <person name="Mikhailova N."/>
            <person name="Chertkov O."/>
            <person name="Brettin T."/>
            <person name="Detter J.C."/>
            <person name="Han C."/>
            <person name="Larimer F."/>
            <person name="Land M."/>
            <person name="Hauser L."/>
            <person name="Markowitz V."/>
            <person name="Cheng J.-F."/>
            <person name="Hugenholtz P."/>
            <person name="Woyke T."/>
            <person name="Wu D."/>
            <person name="Pukall R."/>
            <person name="Steenblock K."/>
            <person name="Schneider S."/>
            <person name="Klenk H.-P."/>
            <person name="Eisen J.A."/>
        </authorList>
    </citation>
    <scope>NUCLEOTIDE SEQUENCE [LARGE SCALE GENOMIC DNA]</scope>
    <source>
        <strain evidence="10">DSM 14684 / CIP 108061 / JCM 11494 / NBRC 100937 / ID131577</strain>
    </source>
</reference>
<feature type="domain" description="ABC transmembrane type-1" evidence="8">
    <location>
        <begin position="89"/>
        <end position="278"/>
    </location>
</feature>
<feature type="transmembrane region" description="Helical" evidence="7">
    <location>
        <begin position="91"/>
        <end position="117"/>
    </location>
</feature>
<comment type="similarity">
    <text evidence="7">Belongs to the binding-protein-dependent transport system permease family.</text>
</comment>
<dbReference type="SUPFAM" id="SSF161098">
    <property type="entry name" value="MetI-like"/>
    <property type="match status" value="1"/>
</dbReference>
<evidence type="ECO:0000256" key="2">
    <source>
        <dbReference type="ARBA" id="ARBA00022448"/>
    </source>
</evidence>
<comment type="subcellular location">
    <subcellularLocation>
        <location evidence="1 7">Cell membrane</location>
        <topology evidence="1 7">Multi-pass membrane protein</topology>
    </subcellularLocation>
</comment>
<gene>
    <name evidence="9" type="ordered locus">Cwoe_4371</name>
</gene>
<evidence type="ECO:0000256" key="6">
    <source>
        <dbReference type="ARBA" id="ARBA00023136"/>
    </source>
</evidence>
<keyword evidence="6 7" id="KW-0472">Membrane</keyword>
<feature type="transmembrane region" description="Helical" evidence="7">
    <location>
        <begin position="255"/>
        <end position="277"/>
    </location>
</feature>
<protein>
    <submittedName>
        <fullName evidence="9">Binding-protein-dependent transport systems inner membrane component</fullName>
    </submittedName>
</protein>
<evidence type="ECO:0000256" key="5">
    <source>
        <dbReference type="ARBA" id="ARBA00022989"/>
    </source>
</evidence>
<dbReference type="PANTHER" id="PTHR43386">
    <property type="entry name" value="OLIGOPEPTIDE TRANSPORT SYSTEM PERMEASE PROTEIN APPC"/>
    <property type="match status" value="1"/>
</dbReference>
<reference evidence="9 10" key="1">
    <citation type="journal article" date="2010" name="Stand. Genomic Sci.">
        <title>Complete genome sequence of Conexibacter woesei type strain (ID131577).</title>
        <authorList>
            <person name="Pukall R."/>
            <person name="Lapidus A."/>
            <person name="Glavina Del Rio T."/>
            <person name="Copeland A."/>
            <person name="Tice H."/>
            <person name="Cheng J.-F."/>
            <person name="Lucas S."/>
            <person name="Chen F."/>
            <person name="Nolan M."/>
            <person name="Bruce D."/>
            <person name="Goodwin L."/>
            <person name="Pitluck S."/>
            <person name="Mavromatis K."/>
            <person name="Ivanova N."/>
            <person name="Ovchinnikova G."/>
            <person name="Pati A."/>
            <person name="Chen A."/>
            <person name="Palaniappan K."/>
            <person name="Land M."/>
            <person name="Hauser L."/>
            <person name="Chang Y.-J."/>
            <person name="Jeffries C.D."/>
            <person name="Chain P."/>
            <person name="Meincke L."/>
            <person name="Sims D."/>
            <person name="Brettin T."/>
            <person name="Detter J.C."/>
            <person name="Rohde M."/>
            <person name="Goeker M."/>
            <person name="Bristow J."/>
            <person name="Eisen J.A."/>
            <person name="Markowitz V."/>
            <person name="Kyrpides N.C."/>
            <person name="Klenk H.-P."/>
            <person name="Hugenholtz P."/>
        </authorList>
    </citation>
    <scope>NUCLEOTIDE SEQUENCE [LARGE SCALE GENOMIC DNA]</scope>
    <source>
        <strain evidence="10">DSM 14684 / CIP 108061 / JCM 11494 / NBRC 100937 / ID131577</strain>
    </source>
</reference>
<dbReference type="Proteomes" id="UP000008229">
    <property type="component" value="Chromosome"/>
</dbReference>
<dbReference type="HOGENOM" id="CLU_028518_1_1_11"/>
<dbReference type="STRING" id="469383.Cwoe_4371"/>
<evidence type="ECO:0000313" key="10">
    <source>
        <dbReference type="Proteomes" id="UP000008229"/>
    </source>
</evidence>
<feature type="transmembrane region" description="Helical" evidence="7">
    <location>
        <begin position="202"/>
        <end position="235"/>
    </location>
</feature>
<dbReference type="PANTHER" id="PTHR43386:SF25">
    <property type="entry name" value="PEPTIDE ABC TRANSPORTER PERMEASE PROTEIN"/>
    <property type="match status" value="1"/>
</dbReference>
<dbReference type="Pfam" id="PF12911">
    <property type="entry name" value="OppC_N"/>
    <property type="match status" value="1"/>
</dbReference>
<dbReference type="OrthoDB" id="6637947at2"/>
<dbReference type="eggNOG" id="COG1173">
    <property type="taxonomic scope" value="Bacteria"/>
</dbReference>
<feature type="transmembrane region" description="Helical" evidence="7">
    <location>
        <begin position="154"/>
        <end position="171"/>
    </location>
</feature>
<keyword evidence="5 7" id="KW-1133">Transmembrane helix</keyword>